<dbReference type="InterPro" id="IPR039241">
    <property type="entry name" value="Rrp9-like"/>
</dbReference>
<dbReference type="PROSITE" id="PS00678">
    <property type="entry name" value="WD_REPEATS_1"/>
    <property type="match status" value="1"/>
</dbReference>
<keyword evidence="8" id="KW-1185">Reference proteome</keyword>
<evidence type="ECO:0000256" key="3">
    <source>
        <dbReference type="ARBA" id="ARBA00022737"/>
    </source>
</evidence>
<keyword evidence="2 5" id="KW-0853">WD repeat</keyword>
<dbReference type="InterPro" id="IPR015943">
    <property type="entry name" value="WD40/YVTN_repeat-like_dom_sf"/>
</dbReference>
<feature type="region of interest" description="Disordered" evidence="6">
    <location>
        <begin position="344"/>
        <end position="366"/>
    </location>
</feature>
<dbReference type="SUPFAM" id="SSF50978">
    <property type="entry name" value="WD40 repeat-like"/>
    <property type="match status" value="1"/>
</dbReference>
<evidence type="ECO:0000256" key="2">
    <source>
        <dbReference type="ARBA" id="ARBA00022574"/>
    </source>
</evidence>
<dbReference type="InterPro" id="IPR019775">
    <property type="entry name" value="WD40_repeat_CS"/>
</dbReference>
<dbReference type="PROSITE" id="PS50082">
    <property type="entry name" value="WD_REPEATS_2"/>
    <property type="match status" value="1"/>
</dbReference>
<dbReference type="Proteomes" id="UP001057375">
    <property type="component" value="Unassembled WGS sequence"/>
</dbReference>
<name>A0ABQ5K8L4_9EUKA</name>
<comment type="caution">
    <text evidence="7">The sequence shown here is derived from an EMBL/GenBank/DDBJ whole genome shotgun (WGS) entry which is preliminary data.</text>
</comment>
<proteinExistence type="predicted"/>
<evidence type="ECO:0000256" key="1">
    <source>
        <dbReference type="ARBA" id="ARBA00004123"/>
    </source>
</evidence>
<feature type="compositionally biased region" description="Basic residues" evidence="6">
    <location>
        <begin position="550"/>
        <end position="568"/>
    </location>
</feature>
<dbReference type="InterPro" id="IPR001680">
    <property type="entry name" value="WD40_rpt"/>
</dbReference>
<dbReference type="Pfam" id="PF00400">
    <property type="entry name" value="WD40"/>
    <property type="match status" value="2"/>
</dbReference>
<accession>A0ABQ5K8L4</accession>
<dbReference type="EMBL" id="BQXS01000196">
    <property type="protein sequence ID" value="GKT28237.1"/>
    <property type="molecule type" value="Genomic_DNA"/>
</dbReference>
<evidence type="ECO:0000256" key="5">
    <source>
        <dbReference type="PROSITE-ProRule" id="PRU00221"/>
    </source>
</evidence>
<evidence type="ECO:0000313" key="7">
    <source>
        <dbReference type="EMBL" id="GKT28237.1"/>
    </source>
</evidence>
<gene>
    <name evidence="7" type="ORF">ADUPG1_000525</name>
</gene>
<organism evidence="7 8">
    <name type="scientific">Aduncisulcus paluster</name>
    <dbReference type="NCBI Taxonomy" id="2918883"/>
    <lineage>
        <taxon>Eukaryota</taxon>
        <taxon>Metamonada</taxon>
        <taxon>Carpediemonas-like organisms</taxon>
        <taxon>Aduncisulcus</taxon>
    </lineage>
</organism>
<dbReference type="Gene3D" id="2.130.10.10">
    <property type="entry name" value="YVTN repeat-like/Quinoprotein amine dehydrogenase"/>
    <property type="match status" value="1"/>
</dbReference>
<dbReference type="SMART" id="SM00320">
    <property type="entry name" value="WD40"/>
    <property type="match status" value="4"/>
</dbReference>
<sequence>MGLGLVYGVDAGDEESSDNDEQIRIIKNRMKLKSVQRLAHHKLSCTDIVSNSETGEFYISSKDGTISKYSIDLDKEAQIRIVREWDVVGRRSLRKGEIHPHVQRYKAQVGSKKRFVSSIGPLPPNESHRGCVSSLSLSPDGKILASGGEDGLVCLWDAETGASVDVFGSYFDRIPVTDVLFLDDVKIDLAATYKQDKPSLLLSAHSNRVIRVNDWRDRCFLKTLHGHGSIIRRLEQSGPGRLLSSADDHTARVWRVRGDTQLVYQLGGVVGALDDGIVRANAETCECGDWDCIVPVDGRHFIACGSECGVVEIWDLGKKKPKGVVRIDQKGDIIPNSKSEEKKLIPLDDSVSEDEKEDIEDESQGKRRFSEKLLSSFVTLTRKVTKDNEKAKETDDEKYGTMCELPLKLPSSSVRSITIDSIHEHQPTRDLIHPDHPAQFLSGVTAELKVEHESSSKLHSSTFVDDTCQFTILGARGHVYGVFIDSERGSLDVRESIEVPGFVNGISVLKIDGREFCLCALGQEHRSGRWERQRDFKNGIAVLEFESQDRKRKRRKKVKRRVRKTKAK</sequence>
<evidence type="ECO:0000256" key="6">
    <source>
        <dbReference type="SAM" id="MobiDB-lite"/>
    </source>
</evidence>
<dbReference type="PANTHER" id="PTHR19865:SF0">
    <property type="entry name" value="U3 SMALL NUCLEOLAR RNA-INTERACTING PROTEIN 2"/>
    <property type="match status" value="1"/>
</dbReference>
<dbReference type="InterPro" id="IPR036322">
    <property type="entry name" value="WD40_repeat_dom_sf"/>
</dbReference>
<feature type="compositionally biased region" description="Acidic residues" evidence="6">
    <location>
        <begin position="350"/>
        <end position="362"/>
    </location>
</feature>
<feature type="repeat" description="WD" evidence="5">
    <location>
        <begin position="125"/>
        <end position="166"/>
    </location>
</feature>
<evidence type="ECO:0000313" key="8">
    <source>
        <dbReference type="Proteomes" id="UP001057375"/>
    </source>
</evidence>
<protein>
    <submittedName>
        <fullName evidence="7">Ribosomal RNA-processing protein Rrp9-like protein</fullName>
    </submittedName>
</protein>
<reference evidence="7" key="1">
    <citation type="submission" date="2022-03" db="EMBL/GenBank/DDBJ databases">
        <title>Draft genome sequence of Aduncisulcus paluster, a free-living microaerophilic Fornicata.</title>
        <authorList>
            <person name="Yuyama I."/>
            <person name="Kume K."/>
            <person name="Tamura T."/>
            <person name="Inagaki Y."/>
            <person name="Hashimoto T."/>
        </authorList>
    </citation>
    <scope>NUCLEOTIDE SEQUENCE</scope>
    <source>
        <strain evidence="7">NY0171</strain>
    </source>
</reference>
<comment type="subcellular location">
    <subcellularLocation>
        <location evidence="1">Nucleus</location>
    </subcellularLocation>
</comment>
<keyword evidence="4" id="KW-0539">Nucleus</keyword>
<feature type="region of interest" description="Disordered" evidence="6">
    <location>
        <begin position="549"/>
        <end position="568"/>
    </location>
</feature>
<keyword evidence="3" id="KW-0677">Repeat</keyword>
<dbReference type="PANTHER" id="PTHR19865">
    <property type="entry name" value="U3 SMALL NUCLEOLAR RNA INTERACTING PROTEIN 2"/>
    <property type="match status" value="1"/>
</dbReference>
<dbReference type="PROSITE" id="PS50294">
    <property type="entry name" value="WD_REPEATS_REGION"/>
    <property type="match status" value="1"/>
</dbReference>
<evidence type="ECO:0000256" key="4">
    <source>
        <dbReference type="ARBA" id="ARBA00023242"/>
    </source>
</evidence>